<evidence type="ECO:0000313" key="2">
    <source>
        <dbReference type="Proteomes" id="UP000054549"/>
    </source>
</evidence>
<reference evidence="1 2" key="1">
    <citation type="submission" date="2014-04" db="EMBL/GenBank/DDBJ databases">
        <title>Evolutionary Origins and Diversification of the Mycorrhizal Mutualists.</title>
        <authorList>
            <consortium name="DOE Joint Genome Institute"/>
            <consortium name="Mycorrhizal Genomics Consortium"/>
            <person name="Kohler A."/>
            <person name="Kuo A."/>
            <person name="Nagy L.G."/>
            <person name="Floudas D."/>
            <person name="Copeland A."/>
            <person name="Barry K.W."/>
            <person name="Cichocki N."/>
            <person name="Veneault-Fourrey C."/>
            <person name="LaButti K."/>
            <person name="Lindquist E.A."/>
            <person name="Lipzen A."/>
            <person name="Lundell T."/>
            <person name="Morin E."/>
            <person name="Murat C."/>
            <person name="Riley R."/>
            <person name="Ohm R."/>
            <person name="Sun H."/>
            <person name="Tunlid A."/>
            <person name="Henrissat B."/>
            <person name="Grigoriev I.V."/>
            <person name="Hibbett D.S."/>
            <person name="Martin F."/>
        </authorList>
    </citation>
    <scope>NUCLEOTIDE SEQUENCE [LARGE SCALE GENOMIC DNA]</scope>
    <source>
        <strain evidence="1 2">Koide BX008</strain>
    </source>
</reference>
<evidence type="ECO:0000313" key="1">
    <source>
        <dbReference type="EMBL" id="KIL58112.1"/>
    </source>
</evidence>
<dbReference type="AlphaFoldDB" id="A0A0C2WA60"/>
<dbReference type="OrthoDB" id="202825at2759"/>
<dbReference type="InParanoid" id="A0A0C2WA60"/>
<sequence>MRGGFYLSLSQLYSCLRLSADKQSYDVPIPGDWATIAVVAEIGGVRYTRAPVSLAPDEDEKEEILDGGYHWFGRGVMPKSVIDICNEPWRVEDREERNLASSQNDRHVSISCSAEGAKGC</sequence>
<dbReference type="Proteomes" id="UP000054549">
    <property type="component" value="Unassembled WGS sequence"/>
</dbReference>
<proteinExistence type="predicted"/>
<keyword evidence="2" id="KW-1185">Reference proteome</keyword>
<organism evidence="1 2">
    <name type="scientific">Amanita muscaria (strain Koide BX008)</name>
    <dbReference type="NCBI Taxonomy" id="946122"/>
    <lineage>
        <taxon>Eukaryota</taxon>
        <taxon>Fungi</taxon>
        <taxon>Dikarya</taxon>
        <taxon>Basidiomycota</taxon>
        <taxon>Agaricomycotina</taxon>
        <taxon>Agaricomycetes</taxon>
        <taxon>Agaricomycetidae</taxon>
        <taxon>Agaricales</taxon>
        <taxon>Pluteineae</taxon>
        <taxon>Amanitaceae</taxon>
        <taxon>Amanita</taxon>
    </lineage>
</organism>
<accession>A0A0C2WA60</accession>
<dbReference type="EMBL" id="KN818347">
    <property type="protein sequence ID" value="KIL58112.1"/>
    <property type="molecule type" value="Genomic_DNA"/>
</dbReference>
<dbReference type="STRING" id="946122.A0A0C2WA60"/>
<dbReference type="HOGENOM" id="CLU_2049088_0_0_1"/>
<protein>
    <submittedName>
        <fullName evidence="1">Uncharacterized protein</fullName>
    </submittedName>
</protein>
<gene>
    <name evidence="1" type="ORF">M378DRAFT_170998</name>
</gene>
<name>A0A0C2WA60_AMAMK</name>